<keyword evidence="4" id="KW-0560">Oxidoreductase</keyword>
<protein>
    <recommendedName>
        <fullName evidence="7">Fe2OG dioxygenase domain-containing protein</fullName>
    </recommendedName>
</protein>
<feature type="domain" description="Fe2OG dioxygenase" evidence="7">
    <location>
        <begin position="139"/>
        <end position="245"/>
    </location>
</feature>
<dbReference type="GO" id="GO:0004656">
    <property type="term" value="F:procollagen-proline 4-dioxygenase activity"/>
    <property type="evidence" value="ECO:0007669"/>
    <property type="project" value="TreeGrafter"/>
</dbReference>
<dbReference type="InterPro" id="IPR044862">
    <property type="entry name" value="Pro_4_hyd_alph_FE2OG_OXY"/>
</dbReference>
<evidence type="ECO:0000256" key="3">
    <source>
        <dbReference type="ARBA" id="ARBA00022964"/>
    </source>
</evidence>
<dbReference type="OMA" id="HNDSLTW"/>
<feature type="compositionally biased region" description="Low complexity" evidence="6">
    <location>
        <begin position="7"/>
        <end position="32"/>
    </location>
</feature>
<dbReference type="PANTHER" id="PTHR10869:SF236">
    <property type="entry name" value="PROLYL 4-HYDROXYLASE ALPHA SUBUNIT DOMAIN-CONTAINING PROTEIN"/>
    <property type="match status" value="1"/>
</dbReference>
<reference evidence="8 9" key="1">
    <citation type="submission" date="2009-11" db="EMBL/GenBank/DDBJ databases">
        <title>Annotation of Allomyces macrogynus ATCC 38327.</title>
        <authorList>
            <consortium name="The Broad Institute Genome Sequencing Platform"/>
            <person name="Russ C."/>
            <person name="Cuomo C."/>
            <person name="Burger G."/>
            <person name="Gray M.W."/>
            <person name="Holland P.W.H."/>
            <person name="King N."/>
            <person name="Lang F.B.F."/>
            <person name="Roger A.J."/>
            <person name="Ruiz-Trillo I."/>
            <person name="Young S.K."/>
            <person name="Zeng Q."/>
            <person name="Gargeya S."/>
            <person name="Fitzgerald M."/>
            <person name="Haas B."/>
            <person name="Abouelleil A."/>
            <person name="Alvarado L."/>
            <person name="Arachchi H.M."/>
            <person name="Berlin A."/>
            <person name="Chapman S.B."/>
            <person name="Gearin G."/>
            <person name="Goldberg J."/>
            <person name="Griggs A."/>
            <person name="Gujja S."/>
            <person name="Hansen M."/>
            <person name="Heiman D."/>
            <person name="Howarth C."/>
            <person name="Larimer J."/>
            <person name="Lui A."/>
            <person name="MacDonald P.J.P."/>
            <person name="McCowen C."/>
            <person name="Montmayeur A."/>
            <person name="Murphy C."/>
            <person name="Neiman D."/>
            <person name="Pearson M."/>
            <person name="Priest M."/>
            <person name="Roberts A."/>
            <person name="Saif S."/>
            <person name="Shea T."/>
            <person name="Sisk P."/>
            <person name="Stolte C."/>
            <person name="Sykes S."/>
            <person name="Wortman J."/>
            <person name="Nusbaum C."/>
            <person name="Birren B."/>
        </authorList>
    </citation>
    <scope>NUCLEOTIDE SEQUENCE [LARGE SCALE GENOMIC DNA]</scope>
    <source>
        <strain evidence="8 9">ATCC 38327</strain>
    </source>
</reference>
<evidence type="ECO:0000256" key="6">
    <source>
        <dbReference type="SAM" id="MobiDB-lite"/>
    </source>
</evidence>
<dbReference type="PANTHER" id="PTHR10869">
    <property type="entry name" value="PROLYL 4-HYDROXYLASE ALPHA SUBUNIT"/>
    <property type="match status" value="1"/>
</dbReference>
<accession>A0A0L0TAR9</accession>
<dbReference type="Gene3D" id="2.60.120.620">
    <property type="entry name" value="q2cbj1_9rhob like domain"/>
    <property type="match status" value="1"/>
</dbReference>
<dbReference type="GO" id="GO:0005506">
    <property type="term" value="F:iron ion binding"/>
    <property type="evidence" value="ECO:0007669"/>
    <property type="project" value="InterPro"/>
</dbReference>
<dbReference type="Pfam" id="PF13640">
    <property type="entry name" value="2OG-FeII_Oxy_3"/>
    <property type="match status" value="1"/>
</dbReference>
<keyword evidence="3" id="KW-0223">Dioxygenase</keyword>
<keyword evidence="2" id="KW-0479">Metal-binding</keyword>
<dbReference type="Proteomes" id="UP000054350">
    <property type="component" value="Unassembled WGS sequence"/>
</dbReference>
<evidence type="ECO:0000256" key="4">
    <source>
        <dbReference type="ARBA" id="ARBA00023002"/>
    </source>
</evidence>
<dbReference type="VEuPathDB" id="FungiDB:AMAG_16202"/>
<evidence type="ECO:0000313" key="9">
    <source>
        <dbReference type="Proteomes" id="UP000054350"/>
    </source>
</evidence>
<dbReference type="SMART" id="SM00702">
    <property type="entry name" value="P4Hc"/>
    <property type="match status" value="1"/>
</dbReference>
<evidence type="ECO:0000256" key="2">
    <source>
        <dbReference type="ARBA" id="ARBA00022723"/>
    </source>
</evidence>
<name>A0A0L0TAR9_ALLM3</name>
<dbReference type="eggNOG" id="ENOG502QR14">
    <property type="taxonomic scope" value="Eukaryota"/>
</dbReference>
<feature type="region of interest" description="Disordered" evidence="6">
    <location>
        <begin position="1"/>
        <end position="32"/>
    </location>
</feature>
<keyword evidence="5" id="KW-0408">Iron</keyword>
<keyword evidence="9" id="KW-1185">Reference proteome</keyword>
<evidence type="ECO:0000256" key="5">
    <source>
        <dbReference type="ARBA" id="ARBA00023004"/>
    </source>
</evidence>
<reference evidence="9" key="2">
    <citation type="submission" date="2009-11" db="EMBL/GenBank/DDBJ databases">
        <title>The Genome Sequence of Allomyces macrogynus strain ATCC 38327.</title>
        <authorList>
            <consortium name="The Broad Institute Genome Sequencing Platform"/>
            <person name="Russ C."/>
            <person name="Cuomo C."/>
            <person name="Shea T."/>
            <person name="Young S.K."/>
            <person name="Zeng Q."/>
            <person name="Koehrsen M."/>
            <person name="Haas B."/>
            <person name="Borodovsky M."/>
            <person name="Guigo R."/>
            <person name="Alvarado L."/>
            <person name="Berlin A."/>
            <person name="Borenstein D."/>
            <person name="Chen Z."/>
            <person name="Engels R."/>
            <person name="Freedman E."/>
            <person name="Gellesch M."/>
            <person name="Goldberg J."/>
            <person name="Griggs A."/>
            <person name="Gujja S."/>
            <person name="Heiman D."/>
            <person name="Hepburn T."/>
            <person name="Howarth C."/>
            <person name="Jen D."/>
            <person name="Larson L."/>
            <person name="Lewis B."/>
            <person name="Mehta T."/>
            <person name="Park D."/>
            <person name="Pearson M."/>
            <person name="Roberts A."/>
            <person name="Saif S."/>
            <person name="Shenoy N."/>
            <person name="Sisk P."/>
            <person name="Stolte C."/>
            <person name="Sykes S."/>
            <person name="Walk T."/>
            <person name="White J."/>
            <person name="Yandava C."/>
            <person name="Burger G."/>
            <person name="Gray M.W."/>
            <person name="Holland P.W.H."/>
            <person name="King N."/>
            <person name="Lang F.B.F."/>
            <person name="Roger A.J."/>
            <person name="Ruiz-Trillo I."/>
            <person name="Lander E."/>
            <person name="Nusbaum C."/>
        </authorList>
    </citation>
    <scope>NUCLEOTIDE SEQUENCE [LARGE SCALE GENOMIC DNA]</scope>
    <source>
        <strain evidence="9">ATCC 38327</strain>
    </source>
</reference>
<evidence type="ECO:0000256" key="1">
    <source>
        <dbReference type="ARBA" id="ARBA00001961"/>
    </source>
</evidence>
<dbReference type="InterPro" id="IPR045054">
    <property type="entry name" value="P4HA-like"/>
</dbReference>
<dbReference type="OrthoDB" id="69177at2759"/>
<proteinExistence type="predicted"/>
<gene>
    <name evidence="8" type="ORF">AMAG_16202</name>
</gene>
<dbReference type="InterPro" id="IPR005123">
    <property type="entry name" value="Oxoglu/Fe-dep_dioxygenase_dom"/>
</dbReference>
<dbReference type="InterPro" id="IPR006620">
    <property type="entry name" value="Pro_4_hyd_alph"/>
</dbReference>
<comment type="cofactor">
    <cofactor evidence="1">
        <name>L-ascorbate</name>
        <dbReference type="ChEBI" id="CHEBI:38290"/>
    </cofactor>
</comment>
<dbReference type="EMBL" id="GG745373">
    <property type="protein sequence ID" value="KNE71644.1"/>
    <property type="molecule type" value="Genomic_DNA"/>
</dbReference>
<dbReference type="GO" id="GO:0031418">
    <property type="term" value="F:L-ascorbic acid binding"/>
    <property type="evidence" value="ECO:0007669"/>
    <property type="project" value="InterPro"/>
</dbReference>
<dbReference type="GO" id="GO:0005783">
    <property type="term" value="C:endoplasmic reticulum"/>
    <property type="evidence" value="ECO:0007669"/>
    <property type="project" value="TreeGrafter"/>
</dbReference>
<evidence type="ECO:0000259" key="7">
    <source>
        <dbReference type="PROSITE" id="PS51471"/>
    </source>
</evidence>
<evidence type="ECO:0000313" key="8">
    <source>
        <dbReference type="EMBL" id="KNE71644.1"/>
    </source>
</evidence>
<dbReference type="AlphaFoldDB" id="A0A0L0TAR9"/>
<dbReference type="PROSITE" id="PS51471">
    <property type="entry name" value="FE2OG_OXY"/>
    <property type="match status" value="1"/>
</dbReference>
<organism evidence="8 9">
    <name type="scientific">Allomyces macrogynus (strain ATCC 38327)</name>
    <name type="common">Allomyces javanicus var. macrogynus</name>
    <dbReference type="NCBI Taxonomy" id="578462"/>
    <lineage>
        <taxon>Eukaryota</taxon>
        <taxon>Fungi</taxon>
        <taxon>Fungi incertae sedis</taxon>
        <taxon>Blastocladiomycota</taxon>
        <taxon>Blastocladiomycetes</taxon>
        <taxon>Blastocladiales</taxon>
        <taxon>Blastocladiaceae</taxon>
        <taxon>Allomyces</taxon>
    </lineage>
</organism>
<sequence length="256" mass="27696">MAKTKAKPAATTRNTKSSGTSATTASASPTARADLLPSTRSWTRKYLSAECIQADQIYIFDNVLSPAECDALIADAEALGFAPAEKNLRPRKGFAFRDSGRISLLDAPTIADRLWTATGLDRAVRAALDEDNNAVPVALNPHIRLYRYVKGQSFGQHYDESVVTPRGPTAFTLLVYLSDAESDGLAGGETVFYEGKRKVVYSYSPKKGSVLLHRHGDACLLHEAAAVQKGTKYIMRSDVVFGPRPAGEGDDEAAQW</sequence>